<dbReference type="SUPFAM" id="SSF51430">
    <property type="entry name" value="NAD(P)-linked oxidoreductase"/>
    <property type="match status" value="1"/>
</dbReference>
<keyword evidence="1" id="KW-0560">Oxidoreductase</keyword>
<evidence type="ECO:0000313" key="4">
    <source>
        <dbReference type="Proteomes" id="UP001500635"/>
    </source>
</evidence>
<proteinExistence type="predicted"/>
<keyword evidence="4" id="KW-1185">Reference proteome</keyword>
<dbReference type="Gene3D" id="3.20.20.100">
    <property type="entry name" value="NADP-dependent oxidoreductase domain"/>
    <property type="match status" value="1"/>
</dbReference>
<dbReference type="RefSeq" id="WP_345000141.1">
    <property type="nucleotide sequence ID" value="NZ_BAABFR010000102.1"/>
</dbReference>
<dbReference type="InterPro" id="IPR036812">
    <property type="entry name" value="NAD(P)_OxRdtase_dom_sf"/>
</dbReference>
<dbReference type="Pfam" id="PF00248">
    <property type="entry name" value="Aldo_ket_red"/>
    <property type="match status" value="1"/>
</dbReference>
<evidence type="ECO:0000313" key="3">
    <source>
        <dbReference type="EMBL" id="GAA4402884.1"/>
    </source>
</evidence>
<dbReference type="InterPro" id="IPR023210">
    <property type="entry name" value="NADP_OxRdtase_dom"/>
</dbReference>
<dbReference type="NCBIfam" id="NF007695">
    <property type="entry name" value="PRK10376.1"/>
    <property type="match status" value="1"/>
</dbReference>
<evidence type="ECO:0000259" key="2">
    <source>
        <dbReference type="Pfam" id="PF00248"/>
    </source>
</evidence>
<organism evidence="3 4">
    <name type="scientific">Tsukamurella soli</name>
    <dbReference type="NCBI Taxonomy" id="644556"/>
    <lineage>
        <taxon>Bacteria</taxon>
        <taxon>Bacillati</taxon>
        <taxon>Actinomycetota</taxon>
        <taxon>Actinomycetes</taxon>
        <taxon>Mycobacteriales</taxon>
        <taxon>Tsukamurellaceae</taxon>
        <taxon>Tsukamurella</taxon>
    </lineage>
</organism>
<dbReference type="PANTHER" id="PTHR43625:SF40">
    <property type="entry name" value="ALDO-KETO REDUCTASE YAKC [NADP(+)]"/>
    <property type="match status" value="1"/>
</dbReference>
<dbReference type="Proteomes" id="UP001500635">
    <property type="component" value="Unassembled WGS sequence"/>
</dbReference>
<dbReference type="CDD" id="cd19088">
    <property type="entry name" value="AKR_AKR13B1"/>
    <property type="match status" value="1"/>
</dbReference>
<feature type="domain" description="NADP-dependent oxidoreductase" evidence="2">
    <location>
        <begin position="22"/>
        <end position="290"/>
    </location>
</feature>
<dbReference type="InterPro" id="IPR050791">
    <property type="entry name" value="Aldo-Keto_reductase"/>
</dbReference>
<accession>A0ABP8K9S0</accession>
<dbReference type="EMBL" id="BAABFR010000102">
    <property type="protein sequence ID" value="GAA4402884.1"/>
    <property type="molecule type" value="Genomic_DNA"/>
</dbReference>
<dbReference type="PANTHER" id="PTHR43625">
    <property type="entry name" value="AFLATOXIN B1 ALDEHYDE REDUCTASE"/>
    <property type="match status" value="1"/>
</dbReference>
<gene>
    <name evidence="3" type="ORF">GCM10023147_43870</name>
</gene>
<dbReference type="PRINTS" id="PR00069">
    <property type="entry name" value="ALDKETRDTASE"/>
</dbReference>
<name>A0ABP8K9S0_9ACTN</name>
<evidence type="ECO:0000256" key="1">
    <source>
        <dbReference type="ARBA" id="ARBA00023002"/>
    </source>
</evidence>
<comment type="caution">
    <text evidence="3">The sequence shown here is derived from an EMBL/GenBank/DDBJ whole genome shotgun (WGS) entry which is preliminary data.</text>
</comment>
<dbReference type="InterPro" id="IPR020471">
    <property type="entry name" value="AKR"/>
</dbReference>
<reference evidence="4" key="1">
    <citation type="journal article" date="2019" name="Int. J. Syst. Evol. Microbiol.">
        <title>The Global Catalogue of Microorganisms (GCM) 10K type strain sequencing project: providing services to taxonomists for standard genome sequencing and annotation.</title>
        <authorList>
            <consortium name="The Broad Institute Genomics Platform"/>
            <consortium name="The Broad Institute Genome Sequencing Center for Infectious Disease"/>
            <person name="Wu L."/>
            <person name="Ma J."/>
        </authorList>
    </citation>
    <scope>NUCLEOTIDE SEQUENCE [LARGE SCALE GENOMIC DNA]</scope>
    <source>
        <strain evidence="4">JCM 17688</strain>
    </source>
</reference>
<protein>
    <submittedName>
        <fullName evidence="3">Oxidoreductase</fullName>
    </submittedName>
</protein>
<sequence length="291" mass="31018">MTTPPPASRSGQFRFGDRYVNRLGYGAMRLSGPGIMGPPADPEEAAAVLQRAQDAGVNHIDTSDYYGPYVVNDLIRESLYPYSPELALVTKVGAKRTPDGGWPEATSPAELRQAVEDNLTRLRIESIFAVNLRLAAADGGVYTGSLAEPYGALVELQRQGKIQHLGVSNVGIAQVDEALSISPIACVQNAYNLAHRADDQLIDYLASLGIAYVPFFPLGGFAPLQSAKLDAVAARVGATPMQLALAWLLRRSPNILLIPGTSTRAHLDENLGAADVAARLDTDTLAELNAL</sequence>